<reference evidence="2 3" key="1">
    <citation type="submission" date="2017-05" db="EMBL/GenBank/DDBJ databases">
        <title>Lactobacillus nurukis nov., sp. nov., isolated from nuruk.</title>
        <authorList>
            <person name="Kim S.-J."/>
        </authorList>
    </citation>
    <scope>NUCLEOTIDE SEQUENCE [LARGE SCALE GENOMIC DNA]</scope>
    <source>
        <strain evidence="2 3">SYF10-1a</strain>
    </source>
</reference>
<organism evidence="2 3">
    <name type="scientific">Companilactobacillus nuruki</name>
    <dbReference type="NCBI Taxonomy" id="1993540"/>
    <lineage>
        <taxon>Bacteria</taxon>
        <taxon>Bacillati</taxon>
        <taxon>Bacillota</taxon>
        <taxon>Bacilli</taxon>
        <taxon>Lactobacillales</taxon>
        <taxon>Lactobacillaceae</taxon>
        <taxon>Companilactobacillus</taxon>
    </lineage>
</organism>
<dbReference type="AlphaFoldDB" id="A0A2N7AWB5"/>
<comment type="caution">
    <text evidence="2">The sequence shown here is derived from an EMBL/GenBank/DDBJ whole genome shotgun (WGS) entry which is preliminary data.</text>
</comment>
<dbReference type="Proteomes" id="UP000235649">
    <property type="component" value="Unassembled WGS sequence"/>
</dbReference>
<accession>A0A2N7AWB5</accession>
<evidence type="ECO:0000313" key="3">
    <source>
        <dbReference type="Proteomes" id="UP000235649"/>
    </source>
</evidence>
<sequence length="160" mass="17363">MAEENTRNRAQANNEVSTPSTFASKYESTRLPLTSALQRPTVYATGDLFRLNGSSTEEVEDKDGNVAPRAVYNVQALNSQHLALGTNLTFKIKGQKSVLSEEDNLALLEGKTIPVVAFDNIRLWQVGANEGLTADGMRVLSISPAQAISNRPQGLIFKEG</sequence>
<proteinExistence type="predicted"/>
<feature type="region of interest" description="Disordered" evidence="1">
    <location>
        <begin position="1"/>
        <end position="23"/>
    </location>
</feature>
<name>A0A2N7AWB5_9LACO</name>
<evidence type="ECO:0000313" key="2">
    <source>
        <dbReference type="EMBL" id="PMD73047.1"/>
    </source>
</evidence>
<feature type="compositionally biased region" description="Polar residues" evidence="1">
    <location>
        <begin position="8"/>
        <end position="23"/>
    </location>
</feature>
<keyword evidence="3" id="KW-1185">Reference proteome</keyword>
<gene>
    <name evidence="2" type="ORF">CBP76_02630</name>
</gene>
<dbReference type="EMBL" id="NIPR01000005">
    <property type="protein sequence ID" value="PMD73047.1"/>
    <property type="molecule type" value="Genomic_DNA"/>
</dbReference>
<dbReference type="RefSeq" id="WP_102195379.1">
    <property type="nucleotide sequence ID" value="NZ_NIPR01000005.1"/>
</dbReference>
<evidence type="ECO:0000256" key="1">
    <source>
        <dbReference type="SAM" id="MobiDB-lite"/>
    </source>
</evidence>
<protein>
    <submittedName>
        <fullName evidence="2">Uncharacterized protein</fullName>
    </submittedName>
</protein>